<keyword evidence="1" id="KW-1133">Transmembrane helix</keyword>
<name>Q47XQ3_COLP3</name>
<keyword evidence="1" id="KW-0812">Transmembrane</keyword>
<evidence type="ECO:0000313" key="3">
    <source>
        <dbReference type="Proteomes" id="UP000000547"/>
    </source>
</evidence>
<gene>
    <name evidence="2" type="ordered locus">CPS_3750</name>
</gene>
<evidence type="ECO:0000313" key="2">
    <source>
        <dbReference type="EMBL" id="AAZ26365.1"/>
    </source>
</evidence>
<dbReference type="EMBL" id="CP000083">
    <property type="protein sequence ID" value="AAZ26365.1"/>
    <property type="molecule type" value="Genomic_DNA"/>
</dbReference>
<keyword evidence="1" id="KW-0472">Membrane</keyword>
<dbReference type="AlphaFoldDB" id="Q47XQ3"/>
<reference evidence="2" key="1">
    <citation type="journal article" date="2005" name="Proc. Natl. Acad. Sci. U.S.A.">
        <title>The psychrophilic lifestyle as revealed by the genome sequence of Colwellia psychrerythraea 34H through genomic and proteomic analyses.</title>
        <authorList>
            <person name="Methe B.A."/>
            <person name="Nelson K.E."/>
            <person name="Deming J.W."/>
            <person name="Momen B."/>
            <person name="Melamud E."/>
            <person name="Zhang X."/>
            <person name="Moult J."/>
            <person name="Madupu R."/>
            <person name="Nelson W.C."/>
            <person name="Dodson R.J."/>
            <person name="Brinkac L.M."/>
            <person name="Daugherty S.C."/>
            <person name="Durkin A.S."/>
            <person name="DeBoy R.T."/>
            <person name="Kolonay J.F."/>
            <person name="Sullivan S.A."/>
            <person name="Zhou L."/>
            <person name="Davidsen T.M."/>
            <person name="Wu M."/>
            <person name="Huston A.L."/>
            <person name="Lewis M."/>
            <person name="Weaver B."/>
            <person name="Weidman J.F."/>
            <person name="Khouri H."/>
            <person name="Utterback T.R."/>
            <person name="Feldblyum T.V."/>
            <person name="Fraser C.M."/>
        </authorList>
    </citation>
    <scope>NUCLEOTIDE SEQUENCE [LARGE SCALE GENOMIC DNA]</scope>
    <source>
        <strain evidence="2">34H</strain>
    </source>
</reference>
<sequence length="129" mass="14154">MASFILPSPHFPSPHLAFLASFILPSPHFPSPHLAFLASFILPSPHFPSPHLAFLASFILPSPHFPSPHFPSLWSVTIVTNSPEANGFDSALAILLVKRPKASKLITTAIDDFLTIFIIYFLLSVLILN</sequence>
<accession>Q47XQ3</accession>
<dbReference type="HOGENOM" id="CLU_1945085_0_0_6"/>
<dbReference type="STRING" id="167879.CPS_3750"/>
<dbReference type="KEGG" id="cps:CPS_3750"/>
<dbReference type="Proteomes" id="UP000000547">
    <property type="component" value="Chromosome"/>
</dbReference>
<protein>
    <submittedName>
        <fullName evidence="2">Uncharacterized protein</fullName>
    </submittedName>
</protein>
<proteinExistence type="predicted"/>
<feature type="transmembrane region" description="Helical" evidence="1">
    <location>
        <begin position="105"/>
        <end position="128"/>
    </location>
</feature>
<evidence type="ECO:0000256" key="1">
    <source>
        <dbReference type="SAM" id="Phobius"/>
    </source>
</evidence>
<organism evidence="2 3">
    <name type="scientific">Colwellia psychrerythraea (strain 34H / ATCC BAA-681)</name>
    <name type="common">Vibrio psychroerythus</name>
    <dbReference type="NCBI Taxonomy" id="167879"/>
    <lineage>
        <taxon>Bacteria</taxon>
        <taxon>Pseudomonadati</taxon>
        <taxon>Pseudomonadota</taxon>
        <taxon>Gammaproteobacteria</taxon>
        <taxon>Alteromonadales</taxon>
        <taxon>Colwelliaceae</taxon>
        <taxon>Colwellia</taxon>
    </lineage>
</organism>